<gene>
    <name evidence="2" type="ORF">COHA_005978</name>
</gene>
<feature type="region of interest" description="Disordered" evidence="1">
    <location>
        <begin position="806"/>
        <end position="830"/>
    </location>
</feature>
<feature type="region of interest" description="Disordered" evidence="1">
    <location>
        <begin position="1"/>
        <end position="24"/>
    </location>
</feature>
<evidence type="ECO:0000313" key="3">
    <source>
        <dbReference type="Proteomes" id="UP001205105"/>
    </source>
</evidence>
<comment type="caution">
    <text evidence="2">The sequence shown here is derived from an EMBL/GenBank/DDBJ whole genome shotgun (WGS) entry which is preliminary data.</text>
</comment>
<dbReference type="EMBL" id="JADXDR010000083">
    <property type="protein sequence ID" value="KAI7840196.1"/>
    <property type="molecule type" value="Genomic_DNA"/>
</dbReference>
<feature type="region of interest" description="Disordered" evidence="1">
    <location>
        <begin position="387"/>
        <end position="412"/>
    </location>
</feature>
<dbReference type="AlphaFoldDB" id="A0AAD5DQ35"/>
<reference evidence="2" key="1">
    <citation type="submission" date="2020-11" db="EMBL/GenBank/DDBJ databases">
        <title>Chlorella ohadii genome sequencing and assembly.</title>
        <authorList>
            <person name="Murik O."/>
            <person name="Treves H."/>
            <person name="Kedem I."/>
            <person name="Shotland Y."/>
            <person name="Kaplan A."/>
        </authorList>
    </citation>
    <scope>NUCLEOTIDE SEQUENCE</scope>
    <source>
        <strain evidence="2">1</strain>
    </source>
</reference>
<protein>
    <submittedName>
        <fullName evidence="2">Uncharacterized protein</fullName>
    </submittedName>
</protein>
<evidence type="ECO:0000313" key="2">
    <source>
        <dbReference type="EMBL" id="KAI7840196.1"/>
    </source>
</evidence>
<accession>A0AAD5DQ35</accession>
<keyword evidence="3" id="KW-1185">Reference proteome</keyword>
<sequence>MGAGSIAGSGRQLQAGTGRMAAREGAARLQPIVGQQLEAQQSKPKLDLLSILLAPVAPLLAPRHARKAATADSAHSSINSVSSVSVSHAPDSAAVTATSGSTSGSSEGGASHLEDVLLRLQAAATAPNVRGDPRFAAVCALLAAAPAAGAARHNFALSLVDGMAAAEDDDTSIFGQAALLLELSLEEGQPQLQQDGSQAPSGSDQLEHMLATLAAAAAAPEALANPWFEPVRRLLAVAPVAGDPRRTFARSLLDGIAAAEDDDTGVFGAARALLEQELERQEAGGASTAAAVSPAPGQYEQLLQALSAAAASTQDPRFAPVQALLAAAPADAPARRNFANSLLDGIAAADEQEDSTSVFRLAGLLLERALEEGRLAPAALAPPALAPAPVHVSSTSPAQTSDMAAAPDSRQLAKPARQAAAVSKYDGLRLMLRHAAVEQDWGIPMFDPFTALAGWAATPTLTRWQQFALVGQYDRFDPVAQLLQAAKQASSQPAPHSKYCPVSSLLSLLHGGRQAGTVAAASAAPAPVVDTAASSSDSEPADQHSRLLAALARAAAQPGMQLTRQYDGIRALLAAAPPPGEARANFVHSLLDGIAAAAESGDGASVFGQAGVLLEMALEEEPALLKDAADKYDRLLDALAAEAEADPGFEPVRALLAAAPPARGPRRNFALNLLDGISSAQQQEDSTSVFRLAGLLLERALDADPSLLEEDAPAAAPPAAPAANAVTMVAPASPAEDPAGAPQQAAASAAAAQPAVVLEPTGTRSKYDPLAALLSWATAPAPKRTSAAQRQARYDPVASLHTASTAVAPAAAPEHAHGHCQHQPTPAYSG</sequence>
<dbReference type="Proteomes" id="UP001205105">
    <property type="component" value="Unassembled WGS sequence"/>
</dbReference>
<evidence type="ECO:0000256" key="1">
    <source>
        <dbReference type="SAM" id="MobiDB-lite"/>
    </source>
</evidence>
<proteinExistence type="predicted"/>
<name>A0AAD5DQ35_9CHLO</name>
<organism evidence="2 3">
    <name type="scientific">Chlorella ohadii</name>
    <dbReference type="NCBI Taxonomy" id="2649997"/>
    <lineage>
        <taxon>Eukaryota</taxon>
        <taxon>Viridiplantae</taxon>
        <taxon>Chlorophyta</taxon>
        <taxon>core chlorophytes</taxon>
        <taxon>Trebouxiophyceae</taxon>
        <taxon>Chlorellales</taxon>
        <taxon>Chlorellaceae</taxon>
        <taxon>Chlorella clade</taxon>
        <taxon>Chlorella</taxon>
    </lineage>
</organism>
<feature type="compositionally biased region" description="Polar residues" evidence="1">
    <location>
        <begin position="392"/>
        <end position="402"/>
    </location>
</feature>